<proteinExistence type="predicted"/>
<name>A0A1E5NBX9_9SPIR</name>
<gene>
    <name evidence="3" type="ORF">BFL38_02770</name>
</gene>
<keyword evidence="2" id="KW-1133">Transmembrane helix</keyword>
<evidence type="ECO:0000313" key="3">
    <source>
        <dbReference type="EMBL" id="OEJ13689.1"/>
    </source>
</evidence>
<feature type="transmembrane region" description="Helical" evidence="2">
    <location>
        <begin position="45"/>
        <end position="72"/>
    </location>
</feature>
<protein>
    <submittedName>
        <fullName evidence="3">Uncharacterized protein</fullName>
    </submittedName>
</protein>
<feature type="transmembrane region" description="Helical" evidence="2">
    <location>
        <begin position="484"/>
        <end position="503"/>
    </location>
</feature>
<comment type="caution">
    <text evidence="3">The sequence shown here is derived from an EMBL/GenBank/DDBJ whole genome shotgun (WGS) entry which is preliminary data.</text>
</comment>
<dbReference type="RefSeq" id="WP_069726999.1">
    <property type="nucleotide sequence ID" value="NZ_MDCO01000012.1"/>
</dbReference>
<sequence>MKKESSITKSIILSFLLLSILSIFVILFVYILYRRGEGEDYALSTYILYSLVFFKSYIPYVIALSVYFSFFRAKYLHQESISKVIAYPIGLIVLLVCFYAVYDYSFTNIFISKLKEYNSIREAKLYYEYELKLKNEAYEAARVELMAGNLDAASSLAEEALFYDKNDGNTLLLIKSIQKEKMLKEAELHKEKFNNITNLMSLGTREFSLSNYNSASKYFSQVLELDNNNPMALYYMNRINIAMNKKPLYYGNLTPQEASIYAKLSEAIDMYESGYLWKAYDNISKLYLNYPNIAEINNYYSIIRDAISRYDFFIKEAQEVRDAYIDNPDLLKYSSDFSHNGINLMLSKNVLLSSATSAVFKNGLYIFDISLIEFDDELKIVRCDNFLYGKIADSFNSTNNVKNIILKAYFDTNKNEYIYNDAVSMVIPINISYSTLDIIKNYTSINLKYVNLLELFTLRNEIKKIGYSDKDINFELLVKNIEPIAYLFLFMIIAYYSFRFRLAASTDKFHFYNRITGVLGTLLFVIVYKVLINYLVMLMLMASHITISVIIVVIIFAFLILYVIFQMARIPRDVR</sequence>
<dbReference type="SUPFAM" id="SSF48452">
    <property type="entry name" value="TPR-like"/>
    <property type="match status" value="1"/>
</dbReference>
<organism evidence="3 4">
    <name type="scientific">Brachyspira hampsonii</name>
    <dbReference type="NCBI Taxonomy" id="1287055"/>
    <lineage>
        <taxon>Bacteria</taxon>
        <taxon>Pseudomonadati</taxon>
        <taxon>Spirochaetota</taxon>
        <taxon>Spirochaetia</taxon>
        <taxon>Brachyspirales</taxon>
        <taxon>Brachyspiraceae</taxon>
        <taxon>Brachyspira</taxon>
    </lineage>
</organism>
<evidence type="ECO:0000256" key="1">
    <source>
        <dbReference type="PROSITE-ProRule" id="PRU00339"/>
    </source>
</evidence>
<evidence type="ECO:0000256" key="2">
    <source>
        <dbReference type="SAM" id="Phobius"/>
    </source>
</evidence>
<dbReference type="Gene3D" id="1.25.40.10">
    <property type="entry name" value="Tetratricopeptide repeat domain"/>
    <property type="match status" value="1"/>
</dbReference>
<feature type="repeat" description="TPR" evidence="1">
    <location>
        <begin position="196"/>
        <end position="229"/>
    </location>
</feature>
<dbReference type="Proteomes" id="UP000095247">
    <property type="component" value="Unassembled WGS sequence"/>
</dbReference>
<accession>A0A1E5NBX9</accession>
<feature type="transmembrane region" description="Helical" evidence="2">
    <location>
        <begin position="515"/>
        <end position="536"/>
    </location>
</feature>
<keyword evidence="1" id="KW-0802">TPR repeat</keyword>
<dbReference type="AlphaFoldDB" id="A0A1E5NBX9"/>
<feature type="transmembrane region" description="Helical" evidence="2">
    <location>
        <begin position="84"/>
        <end position="102"/>
    </location>
</feature>
<dbReference type="EMBL" id="MDCO01000012">
    <property type="protein sequence ID" value="OEJ13689.1"/>
    <property type="molecule type" value="Genomic_DNA"/>
</dbReference>
<dbReference type="InterPro" id="IPR019734">
    <property type="entry name" value="TPR_rpt"/>
</dbReference>
<dbReference type="PROSITE" id="PS50005">
    <property type="entry name" value="TPR"/>
    <property type="match status" value="1"/>
</dbReference>
<dbReference type="InterPro" id="IPR011990">
    <property type="entry name" value="TPR-like_helical_dom_sf"/>
</dbReference>
<reference evidence="3 4" key="1">
    <citation type="submission" date="2016-08" db="EMBL/GenBank/DDBJ databases">
        <title>Characterization and recognition of Brachyspira hampsonii sp. nov., a novel intestinal spirochete that is pathogenic to pigs.</title>
        <authorList>
            <person name="Mirajkar N."/>
            <person name="La T."/>
            <person name="Phillips N."/>
            <person name="Hampson D."/>
            <person name="Gebhart C."/>
        </authorList>
    </citation>
    <scope>NUCLEOTIDE SEQUENCE [LARGE SCALE GENOMIC DNA]</scope>
    <source>
        <strain evidence="3 4">P280/1</strain>
    </source>
</reference>
<feature type="transmembrane region" description="Helical" evidence="2">
    <location>
        <begin position="542"/>
        <end position="565"/>
    </location>
</feature>
<keyword evidence="2" id="KW-0472">Membrane</keyword>
<keyword evidence="2" id="KW-0812">Transmembrane</keyword>
<evidence type="ECO:0000313" key="4">
    <source>
        <dbReference type="Proteomes" id="UP000095247"/>
    </source>
</evidence>
<feature type="transmembrane region" description="Helical" evidence="2">
    <location>
        <begin position="12"/>
        <end position="33"/>
    </location>
</feature>